<protein>
    <submittedName>
        <fullName evidence="8">CUBN-like protein</fullName>
    </submittedName>
</protein>
<keyword evidence="1" id="KW-0677">Repeat</keyword>
<keyword evidence="5" id="KW-1133">Transmembrane helix</keyword>
<organism evidence="8 9">
    <name type="scientific">Mya arenaria</name>
    <name type="common">Soft-shell clam</name>
    <dbReference type="NCBI Taxonomy" id="6604"/>
    <lineage>
        <taxon>Eukaryota</taxon>
        <taxon>Metazoa</taxon>
        <taxon>Spiralia</taxon>
        <taxon>Lophotrochozoa</taxon>
        <taxon>Mollusca</taxon>
        <taxon>Bivalvia</taxon>
        <taxon>Autobranchia</taxon>
        <taxon>Heteroconchia</taxon>
        <taxon>Euheterodonta</taxon>
        <taxon>Imparidentia</taxon>
        <taxon>Neoheterodontei</taxon>
        <taxon>Myida</taxon>
        <taxon>Myoidea</taxon>
        <taxon>Myidae</taxon>
        <taxon>Mya</taxon>
    </lineage>
</organism>
<dbReference type="Proteomes" id="UP001164746">
    <property type="component" value="Chromosome 8"/>
</dbReference>
<evidence type="ECO:0000256" key="3">
    <source>
        <dbReference type="PROSITE-ProRule" id="PRU00059"/>
    </source>
</evidence>
<dbReference type="InterPro" id="IPR035914">
    <property type="entry name" value="Sperma_CUB_dom_sf"/>
</dbReference>
<dbReference type="InterPro" id="IPR016186">
    <property type="entry name" value="C-type_lectin-like/link_sf"/>
</dbReference>
<dbReference type="CDD" id="cd00041">
    <property type="entry name" value="CUB"/>
    <property type="match status" value="1"/>
</dbReference>
<dbReference type="PANTHER" id="PTHR24251">
    <property type="entry name" value="OVOCHYMASE-RELATED"/>
    <property type="match status" value="1"/>
</dbReference>
<dbReference type="Gene3D" id="2.10.25.10">
    <property type="entry name" value="Laminin"/>
    <property type="match status" value="1"/>
</dbReference>
<feature type="non-terminal residue" evidence="8">
    <location>
        <position position="1"/>
    </location>
</feature>
<comment type="caution">
    <text evidence="4">Lacks conserved residue(s) required for the propagation of feature annotation.</text>
</comment>
<dbReference type="SUPFAM" id="SSF57196">
    <property type="entry name" value="EGF/Laminin"/>
    <property type="match status" value="1"/>
</dbReference>
<evidence type="ECO:0000256" key="4">
    <source>
        <dbReference type="PROSITE-ProRule" id="PRU00076"/>
    </source>
</evidence>
<evidence type="ECO:0000256" key="5">
    <source>
        <dbReference type="SAM" id="Phobius"/>
    </source>
</evidence>
<feature type="transmembrane region" description="Helical" evidence="5">
    <location>
        <begin position="816"/>
        <end position="836"/>
    </location>
</feature>
<dbReference type="Gene3D" id="2.60.120.290">
    <property type="entry name" value="Spermadhesin, CUB domain"/>
    <property type="match status" value="2"/>
</dbReference>
<dbReference type="PROSITE" id="PS50026">
    <property type="entry name" value="EGF_3"/>
    <property type="match status" value="1"/>
</dbReference>
<sequence length="860" mass="94484">MTVGGSQPSDDGWADEDCVEMRRLFALPDKGTGFTETYFWNDRNCDVRNPFVCQYDKLRGRRSTDPKPRDCSSVQFLTSDSPVTFVTSPNFPHAYPKLTSCHVIISAPFGKQINLDFSHFDVEDGKKGVDIGLFIFDLLAHIGLLIDVTEPFKRCGNWNDRLKTLRLTPDVNNVRISFQSDNTKQLSGYRLKATLVDQAWRCETSDTSSTSGILGPDGCWRLEPEELTAEAAADACADVGGELASGLVDNADFVGALLAVQPGDKKNVPYRHFIPDCVQVWDGGHGNATGSGCVQVKVCRPFDGDSVLVDYEAVEAEVTCTTPKPGKHETLMTFSSHTGSIDNYCVNGRQYGNNQRLMYEFIVVRGYRLVFEIHRHDIEAQTECLYDRLESFGLVDDITLCGADDDGLLTMSRSHEASFLFETDNDVTACGFSLSWYVVEKDIAVLVETANDTYGVVHSINYPKPFPDTVSGCNTLKAIEGHRTVLRLDRIALPGDDFNTSKLNLSTPAGNFSRLFCGGPKSVDSAEEYFITDGDINVCLTSTRLNANEGFSASYQNVPLNSTTIDLRFELPGNESRRVSSLQVSTWSQGRLAYTRTMATQLGYRLVLRLHNVTLAPGTTCTQDSLMLHDTSLELPGTLMGSILCDAISGSPDVTSQPFMGAEFMSFLNSIKISVKVSLLDSGLQSLLFSGSVTSVPDDDYINKTVQTTGTLDRCAPGSMSKIGVNVTKMGQCHTYGSRSHVRASQCDLEPCQHGTCESSTSTGYTCTCHAGFWGATCSMDSIRCQYTFCSGPNCRLAVKPDDDLTIGQKLLREPIWIGMIVILNIVFLSCVSYVVRRKCGTKIAKMLPKCQRRPANDSK</sequence>
<evidence type="ECO:0000259" key="6">
    <source>
        <dbReference type="PROSITE" id="PS01180"/>
    </source>
</evidence>
<dbReference type="SUPFAM" id="SSF56436">
    <property type="entry name" value="C-type lectin-like"/>
    <property type="match status" value="1"/>
</dbReference>
<dbReference type="Gene3D" id="3.10.100.10">
    <property type="entry name" value="Mannose-Binding Protein A, subunit A"/>
    <property type="match status" value="1"/>
</dbReference>
<feature type="domain" description="CUB" evidence="6">
    <location>
        <begin position="320"/>
        <end position="439"/>
    </location>
</feature>
<reference evidence="8" key="1">
    <citation type="submission" date="2022-11" db="EMBL/GenBank/DDBJ databases">
        <title>Centuries of genome instability and evolution in soft-shell clam transmissible cancer (bioRxiv).</title>
        <authorList>
            <person name="Hart S.F.M."/>
            <person name="Yonemitsu M.A."/>
            <person name="Giersch R.M."/>
            <person name="Beal B.F."/>
            <person name="Arriagada G."/>
            <person name="Davis B.W."/>
            <person name="Ostrander E.A."/>
            <person name="Goff S.P."/>
            <person name="Metzger M.J."/>
        </authorList>
    </citation>
    <scope>NUCLEOTIDE SEQUENCE</scope>
    <source>
        <strain evidence="8">MELC-2E11</strain>
        <tissue evidence="8">Siphon/mantle</tissue>
    </source>
</reference>
<feature type="disulfide bond" evidence="4">
    <location>
        <begin position="747"/>
        <end position="757"/>
    </location>
</feature>
<evidence type="ECO:0000256" key="1">
    <source>
        <dbReference type="ARBA" id="ARBA00022737"/>
    </source>
</evidence>
<dbReference type="SUPFAM" id="SSF49854">
    <property type="entry name" value="Spermadhesin, CUB domain"/>
    <property type="match status" value="3"/>
</dbReference>
<evidence type="ECO:0000256" key="2">
    <source>
        <dbReference type="ARBA" id="ARBA00023157"/>
    </source>
</evidence>
<feature type="domain" description="CUB" evidence="6">
    <location>
        <begin position="71"/>
        <end position="196"/>
    </location>
</feature>
<dbReference type="InterPro" id="IPR000742">
    <property type="entry name" value="EGF"/>
</dbReference>
<dbReference type="EMBL" id="CP111019">
    <property type="protein sequence ID" value="WAR13201.1"/>
    <property type="molecule type" value="Genomic_DNA"/>
</dbReference>
<evidence type="ECO:0000259" key="7">
    <source>
        <dbReference type="PROSITE" id="PS50026"/>
    </source>
</evidence>
<keyword evidence="2 4" id="KW-1015">Disulfide bond</keyword>
<gene>
    <name evidence="8" type="ORF">MAR_027381</name>
</gene>
<dbReference type="InterPro" id="IPR016187">
    <property type="entry name" value="CTDL_fold"/>
</dbReference>
<dbReference type="SMART" id="SM00181">
    <property type="entry name" value="EGF"/>
    <property type="match status" value="1"/>
</dbReference>
<dbReference type="SMART" id="SM00042">
    <property type="entry name" value="CUB"/>
    <property type="match status" value="2"/>
</dbReference>
<dbReference type="PROSITE" id="PS00022">
    <property type="entry name" value="EGF_1"/>
    <property type="match status" value="1"/>
</dbReference>
<dbReference type="PROSITE" id="PS01186">
    <property type="entry name" value="EGF_2"/>
    <property type="match status" value="1"/>
</dbReference>
<feature type="disulfide bond" evidence="4">
    <location>
        <begin position="769"/>
        <end position="778"/>
    </location>
</feature>
<proteinExistence type="predicted"/>
<evidence type="ECO:0000313" key="8">
    <source>
        <dbReference type="EMBL" id="WAR13201.1"/>
    </source>
</evidence>
<name>A0ABY7EWK2_MYAAR</name>
<dbReference type="PANTHER" id="PTHR24251:SF37">
    <property type="entry name" value="CUB DOMAIN-CONTAINING PROTEIN"/>
    <property type="match status" value="1"/>
</dbReference>
<feature type="disulfide bond" evidence="3">
    <location>
        <begin position="384"/>
        <end position="401"/>
    </location>
</feature>
<keyword evidence="4" id="KW-0245">EGF-like domain</keyword>
<keyword evidence="5" id="KW-0472">Membrane</keyword>
<feature type="domain" description="EGF-like" evidence="7">
    <location>
        <begin position="743"/>
        <end position="779"/>
    </location>
</feature>
<accession>A0ABY7EWK2</accession>
<keyword evidence="9" id="KW-1185">Reference proteome</keyword>
<dbReference type="Pfam" id="PF00431">
    <property type="entry name" value="CUB"/>
    <property type="match status" value="2"/>
</dbReference>
<keyword evidence="5" id="KW-0812">Transmembrane</keyword>
<dbReference type="InterPro" id="IPR000859">
    <property type="entry name" value="CUB_dom"/>
</dbReference>
<dbReference type="PROSITE" id="PS01180">
    <property type="entry name" value="CUB"/>
    <property type="match status" value="2"/>
</dbReference>
<evidence type="ECO:0000313" key="9">
    <source>
        <dbReference type="Proteomes" id="UP001164746"/>
    </source>
</evidence>